<feature type="compositionally biased region" description="Basic and acidic residues" evidence="1">
    <location>
        <begin position="80"/>
        <end position="96"/>
    </location>
</feature>
<dbReference type="STRING" id="763407.A0A162Q896"/>
<feature type="compositionally biased region" description="Polar residues" evidence="1">
    <location>
        <begin position="13"/>
        <end position="29"/>
    </location>
</feature>
<dbReference type="PANTHER" id="PTHR46370:SF1">
    <property type="entry name" value="GPALPP MOTIFS-CONTAINING PROTEIN 1"/>
    <property type="match status" value="1"/>
</dbReference>
<dbReference type="Proteomes" id="UP000077315">
    <property type="component" value="Unassembled WGS sequence"/>
</dbReference>
<protein>
    <recommendedName>
        <fullName evidence="2">DUF3752 domain-containing protein</fullName>
    </recommendedName>
</protein>
<feature type="region of interest" description="Disordered" evidence="1">
    <location>
        <begin position="1"/>
        <end position="323"/>
    </location>
</feature>
<keyword evidence="4" id="KW-1185">Reference proteome</keyword>
<evidence type="ECO:0000313" key="4">
    <source>
        <dbReference type="Proteomes" id="UP000077315"/>
    </source>
</evidence>
<dbReference type="OrthoDB" id="73491at2759"/>
<dbReference type="InterPro" id="IPR022226">
    <property type="entry name" value="DUF3752"/>
</dbReference>
<dbReference type="InParanoid" id="A0A162Q896"/>
<dbReference type="Pfam" id="PF12572">
    <property type="entry name" value="DUF3752"/>
    <property type="match status" value="1"/>
</dbReference>
<dbReference type="PANTHER" id="PTHR46370">
    <property type="entry name" value="GPALPP MOTIFS-CONTAINING PROTEIN 1"/>
    <property type="match status" value="1"/>
</dbReference>
<accession>A0A162Q896</accession>
<sequence>MIGPEIPSHLLQPKQSPEPSPADESSTVSIGPVLPPHLANRSSSVPETQLPSVPTVPAVDTAPASDDEDAFLPELPPDLLEQRKKTEPKPQIEDRNNNNNNKQQHRRRRPVGPAMPSCPLSVATYEDAEDIGPVLPSSYDPEKMAVQSTMADIEERARQSKEQMEKKDDPSGKIERPEWMLLPPEVDYLKAADSGRSRTFNNRQLSDRDRDNSGWTESPSDKKNKKRKEAKDDVPRASLEQERIIKHNIEKHNRSERPLSLMEMHQKKRKVNREMEDVRNRPFDREKDLKGYKPMDKKQKKEFMRQSGILDDRFGSSSRGSFL</sequence>
<dbReference type="AlphaFoldDB" id="A0A162Q896"/>
<dbReference type="VEuPathDB" id="FungiDB:PHYBLDRAFT_61981"/>
<feature type="compositionally biased region" description="Basic and acidic residues" evidence="1">
    <location>
        <begin position="272"/>
        <end position="314"/>
    </location>
</feature>
<reference evidence="4" key="1">
    <citation type="submission" date="2015-06" db="EMBL/GenBank/DDBJ databases">
        <title>Expansion of signal transduction pathways in fungi by whole-genome duplication.</title>
        <authorList>
            <consortium name="DOE Joint Genome Institute"/>
            <person name="Corrochano L.M."/>
            <person name="Kuo A."/>
            <person name="Marcet-Houben M."/>
            <person name="Polaino S."/>
            <person name="Salamov A."/>
            <person name="Villalobos J.M."/>
            <person name="Alvarez M.I."/>
            <person name="Avalos J."/>
            <person name="Benito E.P."/>
            <person name="Benoit I."/>
            <person name="Burger G."/>
            <person name="Camino L.P."/>
            <person name="Canovas D."/>
            <person name="Cerda-Olmedo E."/>
            <person name="Cheng J.-F."/>
            <person name="Dominguez A."/>
            <person name="Elias M."/>
            <person name="Eslava A.P."/>
            <person name="Glaser F."/>
            <person name="Grimwood J."/>
            <person name="Gutierrez G."/>
            <person name="Heitman J."/>
            <person name="Henrissat B."/>
            <person name="Iturriaga E.A."/>
            <person name="Lang B.F."/>
            <person name="Lavin J.L."/>
            <person name="Lee S."/>
            <person name="Li W."/>
            <person name="Lindquist E."/>
            <person name="Lopez-Garcia S."/>
            <person name="Luque E.M."/>
            <person name="Marcos A.T."/>
            <person name="Martin J."/>
            <person name="McCluskey K."/>
            <person name="Medina H.R."/>
            <person name="Miralles-Duran A."/>
            <person name="Miyazaki A."/>
            <person name="Munoz-Torres E."/>
            <person name="Oguiza J.A."/>
            <person name="Ohm R."/>
            <person name="Olmedo M."/>
            <person name="Orejas M."/>
            <person name="Ortiz-Castellanos L."/>
            <person name="Pisabarro A.G."/>
            <person name="Rodriguez-Romero J."/>
            <person name="Ruiz-Herrera J."/>
            <person name="Ruiz-Vazquez R."/>
            <person name="Sanz C."/>
            <person name="Schackwitz W."/>
            <person name="Schmutz J."/>
            <person name="Shahriari M."/>
            <person name="Shelest E."/>
            <person name="Silva-Franco F."/>
            <person name="Soanes D."/>
            <person name="Syed K."/>
            <person name="Tagua V.G."/>
            <person name="Talbot N.J."/>
            <person name="Thon M."/>
            <person name="De vries R.P."/>
            <person name="Wiebenga A."/>
            <person name="Yadav J.S."/>
            <person name="Braun E.L."/>
            <person name="Baker S."/>
            <person name="Garre V."/>
            <person name="Horwitz B."/>
            <person name="Torres-Martinez S."/>
            <person name="Idnurm A."/>
            <person name="Herrera-Estrella A."/>
            <person name="Gabaldon T."/>
            <person name="Grigoriev I.V."/>
        </authorList>
    </citation>
    <scope>NUCLEOTIDE SEQUENCE [LARGE SCALE GENOMIC DNA]</scope>
    <source>
        <strain evidence="4">NRRL 1555(-)</strain>
    </source>
</reference>
<feature type="compositionally biased region" description="Polar residues" evidence="1">
    <location>
        <begin position="40"/>
        <end position="52"/>
    </location>
</feature>
<dbReference type="RefSeq" id="XP_018298976.1">
    <property type="nucleotide sequence ID" value="XM_018440884.1"/>
</dbReference>
<organism evidence="3 4">
    <name type="scientific">Phycomyces blakesleeanus (strain ATCC 8743b / DSM 1359 / FGSC 10004 / NBRC 33097 / NRRL 1555)</name>
    <dbReference type="NCBI Taxonomy" id="763407"/>
    <lineage>
        <taxon>Eukaryota</taxon>
        <taxon>Fungi</taxon>
        <taxon>Fungi incertae sedis</taxon>
        <taxon>Mucoromycota</taxon>
        <taxon>Mucoromycotina</taxon>
        <taxon>Mucoromycetes</taxon>
        <taxon>Mucorales</taxon>
        <taxon>Phycomycetaceae</taxon>
        <taxon>Phycomyces</taxon>
    </lineage>
</organism>
<evidence type="ECO:0000259" key="2">
    <source>
        <dbReference type="Pfam" id="PF12572"/>
    </source>
</evidence>
<feature type="compositionally biased region" description="Basic and acidic residues" evidence="1">
    <location>
        <begin position="153"/>
        <end position="178"/>
    </location>
</feature>
<feature type="domain" description="DUF3752" evidence="2">
    <location>
        <begin position="183"/>
        <end position="315"/>
    </location>
</feature>
<evidence type="ECO:0000313" key="3">
    <source>
        <dbReference type="EMBL" id="OAD80936.1"/>
    </source>
</evidence>
<feature type="compositionally biased region" description="Basic and acidic residues" evidence="1">
    <location>
        <begin position="187"/>
        <end position="196"/>
    </location>
</feature>
<gene>
    <name evidence="3" type="ORF">PHYBLDRAFT_61981</name>
</gene>
<dbReference type="GeneID" id="29001790"/>
<evidence type="ECO:0000256" key="1">
    <source>
        <dbReference type="SAM" id="MobiDB-lite"/>
    </source>
</evidence>
<dbReference type="EMBL" id="KV440971">
    <property type="protein sequence ID" value="OAD80936.1"/>
    <property type="molecule type" value="Genomic_DNA"/>
</dbReference>
<dbReference type="InterPro" id="IPR046331">
    <property type="entry name" value="GPAM1-like"/>
</dbReference>
<proteinExistence type="predicted"/>
<feature type="compositionally biased region" description="Basic and acidic residues" evidence="1">
    <location>
        <begin position="229"/>
        <end position="257"/>
    </location>
</feature>
<name>A0A162Q896_PHYB8</name>